<gene>
    <name evidence="16" type="primary">LOC108826750</name>
</gene>
<evidence type="ECO:0000256" key="5">
    <source>
        <dbReference type="ARBA" id="ARBA00022692"/>
    </source>
</evidence>
<evidence type="ECO:0000256" key="13">
    <source>
        <dbReference type="SAM" id="Phobius"/>
    </source>
</evidence>
<keyword evidence="2" id="KW-0813">Transport</keyword>
<dbReference type="Gene3D" id="1.20.1530.20">
    <property type="match status" value="1"/>
</dbReference>
<sequence>MVRPFPSNDRILMPIHIGFWPENPPPTGEVSTRDFSPRLPVVCRQVHSKQPFGMFRGENAMNYAFSTFLIEAILIIFFIKITCFLLRPLRQPRIVCEIIGGMMIGPSMLGGSRNFNYYLFPPISNYIFENLGLLGFFFFFFITAAKTDVSAISKAPKKHKYIAIIGIAVPLICILATGMAMRGKMDKDMKRFSSVGSIAFALAFSSFPVLYTVLRDMNLLNSEVGKLAMSVALIGDMAAMLALIFFEALNQIEEGGATAIVWYLISVVIFNAFMALVVSRALEWVVDQTPEGKFVDQNYIVTILVGVLVACFITDMLGLSMGMGPILLGFIVPQGPPLGYTLALRSETFIHEFLMPFTFGWVGLNFNVNALTNDVWEPQLSPLVYMTVVGFISKFLAVVSAALFFKIPTRDSLTLGLMLNLRGQIDMLLYLHWIDKRMIGLPGFTILVLLALVVTGIATPLISFLYDPDRPYRVSKYRNIQHTPLSTEMGLVLAVADYEALSGLFTFLDHANPTTTSPFCIYAVQLVELMGRASPVFIDHEEEEEEEEDDEEEEEEENEYGRSKRADQVQSAFKLYQERRVECVTLHAYTAHAPKRLMYHNICQLALAHETAFILLPYQQERLDDDAPTELRNSGMLSVNTDVLAHTPCSVCIYYDKGRRRNDMVRSSTTQEPYRFVVLFLGGADNREALHLADRMTVNPDITLTVIRFLSFNHEGEDEREKKLDDGVVTWFWVKNEDKERVSYKEVVVKNGAETLNAIQALNVNDYDLWITGKREGINPKIIEGLAEWSDDNQLGVIGDTVAGSVFASEGSVLVVQQQVRNQMGGGFLNGKFDYKRLVSYWSCHNC</sequence>
<feature type="transmembrane region" description="Helical" evidence="13">
    <location>
        <begin position="299"/>
        <end position="332"/>
    </location>
</feature>
<keyword evidence="3" id="KW-0050">Antiport</keyword>
<evidence type="ECO:0000256" key="7">
    <source>
        <dbReference type="ARBA" id="ARBA00022989"/>
    </source>
</evidence>
<dbReference type="InterPro" id="IPR038770">
    <property type="entry name" value="Na+/solute_symporter_sf"/>
</dbReference>
<feature type="compositionally biased region" description="Acidic residues" evidence="12">
    <location>
        <begin position="540"/>
        <end position="558"/>
    </location>
</feature>
<feature type="transmembrane region" description="Helical" evidence="13">
    <location>
        <begin position="192"/>
        <end position="214"/>
    </location>
</feature>
<evidence type="ECO:0000313" key="15">
    <source>
        <dbReference type="Proteomes" id="UP000504610"/>
    </source>
</evidence>
<comment type="function">
    <text evidence="11">May operate as a cation/H(+) antiporter.</text>
</comment>
<feature type="transmembrane region" description="Helical" evidence="13">
    <location>
        <begin position="383"/>
        <end position="405"/>
    </location>
</feature>
<dbReference type="OrthoDB" id="1861329at2759"/>
<evidence type="ECO:0000256" key="4">
    <source>
        <dbReference type="ARBA" id="ARBA00022538"/>
    </source>
</evidence>
<dbReference type="GeneID" id="108826750"/>
<comment type="similarity">
    <text evidence="10">Belongs to the monovalent cation:proton antiporter 2 (CPA2) transporter (TC 2.A.37) family. CHX (TC 2.A.37.4) subfamily.</text>
</comment>
<dbReference type="InterPro" id="IPR050794">
    <property type="entry name" value="CPA2_transporter"/>
</dbReference>
<keyword evidence="7 13" id="KW-1133">Transmembrane helix</keyword>
<evidence type="ECO:0000256" key="2">
    <source>
        <dbReference type="ARBA" id="ARBA00022448"/>
    </source>
</evidence>
<evidence type="ECO:0000256" key="9">
    <source>
        <dbReference type="ARBA" id="ARBA00023136"/>
    </source>
</evidence>
<dbReference type="GO" id="GO:1902600">
    <property type="term" value="P:proton transmembrane transport"/>
    <property type="evidence" value="ECO:0007669"/>
    <property type="project" value="InterPro"/>
</dbReference>
<dbReference type="RefSeq" id="XP_018455615.1">
    <property type="nucleotide sequence ID" value="XM_018600113.2"/>
</dbReference>
<keyword evidence="8" id="KW-0406">Ion transport</keyword>
<feature type="domain" description="Cation/H+ exchanger transmembrane" evidence="14">
    <location>
        <begin position="74"/>
        <end position="464"/>
    </location>
</feature>
<name>A0A6J0L5Z7_RAPSA</name>
<dbReference type="FunFam" id="1.20.1530.20:FF:000022">
    <property type="entry name" value="Cation/H(+) antiporter 24"/>
    <property type="match status" value="1"/>
</dbReference>
<dbReference type="GO" id="GO:0012505">
    <property type="term" value="C:endomembrane system"/>
    <property type="evidence" value="ECO:0007669"/>
    <property type="project" value="TreeGrafter"/>
</dbReference>
<reference evidence="16" key="2">
    <citation type="submission" date="2025-08" db="UniProtKB">
        <authorList>
            <consortium name="RefSeq"/>
        </authorList>
    </citation>
    <scope>IDENTIFICATION</scope>
    <source>
        <tissue evidence="16">Leaf</tissue>
    </source>
</reference>
<evidence type="ECO:0000313" key="16">
    <source>
        <dbReference type="RefSeq" id="XP_018455615.1"/>
    </source>
</evidence>
<dbReference type="GO" id="GO:0006885">
    <property type="term" value="P:regulation of pH"/>
    <property type="evidence" value="ECO:0007669"/>
    <property type="project" value="TreeGrafter"/>
</dbReference>
<keyword evidence="4" id="KW-0633">Potassium transport</keyword>
<evidence type="ECO:0000259" key="14">
    <source>
        <dbReference type="Pfam" id="PF00999"/>
    </source>
</evidence>
<feature type="transmembrane region" description="Helical" evidence="13">
    <location>
        <begin position="226"/>
        <end position="248"/>
    </location>
</feature>
<organism evidence="15 16">
    <name type="scientific">Raphanus sativus</name>
    <name type="common">Radish</name>
    <name type="synonym">Raphanus raphanistrum var. sativus</name>
    <dbReference type="NCBI Taxonomy" id="3726"/>
    <lineage>
        <taxon>Eukaryota</taxon>
        <taxon>Viridiplantae</taxon>
        <taxon>Streptophyta</taxon>
        <taxon>Embryophyta</taxon>
        <taxon>Tracheophyta</taxon>
        <taxon>Spermatophyta</taxon>
        <taxon>Magnoliopsida</taxon>
        <taxon>eudicotyledons</taxon>
        <taxon>Gunneridae</taxon>
        <taxon>Pentapetalae</taxon>
        <taxon>rosids</taxon>
        <taxon>malvids</taxon>
        <taxon>Brassicales</taxon>
        <taxon>Brassicaceae</taxon>
        <taxon>Brassiceae</taxon>
        <taxon>Raphanus</taxon>
    </lineage>
</organism>
<dbReference type="AlphaFoldDB" id="A0A6J0L5Z7"/>
<keyword evidence="5 13" id="KW-0812">Transmembrane</keyword>
<feature type="transmembrane region" description="Helical" evidence="13">
    <location>
        <begin position="439"/>
        <end position="466"/>
    </location>
</feature>
<feature type="transmembrane region" description="Helical" evidence="13">
    <location>
        <begin position="161"/>
        <end position="180"/>
    </location>
</feature>
<feature type="transmembrane region" description="Helical" evidence="13">
    <location>
        <begin position="117"/>
        <end position="141"/>
    </location>
</feature>
<evidence type="ECO:0000256" key="11">
    <source>
        <dbReference type="ARBA" id="ARBA00054890"/>
    </source>
</evidence>
<dbReference type="InterPro" id="IPR006153">
    <property type="entry name" value="Cation/H_exchanger_TM"/>
</dbReference>
<proteinExistence type="inferred from homology"/>
<evidence type="ECO:0000256" key="1">
    <source>
        <dbReference type="ARBA" id="ARBA00004141"/>
    </source>
</evidence>
<feature type="region of interest" description="Disordered" evidence="12">
    <location>
        <begin position="537"/>
        <end position="565"/>
    </location>
</feature>
<keyword evidence="6" id="KW-0630">Potassium</keyword>
<dbReference type="GO" id="GO:0016020">
    <property type="term" value="C:membrane"/>
    <property type="evidence" value="ECO:0007669"/>
    <property type="project" value="UniProtKB-SubCell"/>
</dbReference>
<evidence type="ECO:0000256" key="3">
    <source>
        <dbReference type="ARBA" id="ARBA00022449"/>
    </source>
</evidence>
<feature type="transmembrane region" description="Helical" evidence="13">
    <location>
        <begin position="63"/>
        <end position="86"/>
    </location>
</feature>
<evidence type="ECO:0000256" key="8">
    <source>
        <dbReference type="ARBA" id="ARBA00023065"/>
    </source>
</evidence>
<evidence type="ECO:0000256" key="12">
    <source>
        <dbReference type="SAM" id="MobiDB-lite"/>
    </source>
</evidence>
<accession>A0A6J0L5Z7</accession>
<keyword evidence="9 13" id="KW-0472">Membrane</keyword>
<dbReference type="Proteomes" id="UP000504610">
    <property type="component" value="Chromosome 9"/>
</dbReference>
<dbReference type="KEGG" id="rsz:108826750"/>
<evidence type="ECO:0000256" key="10">
    <source>
        <dbReference type="ARBA" id="ARBA00038341"/>
    </source>
</evidence>
<protein>
    <submittedName>
        <fullName evidence="16">Cation/H(+) antiporter 24</fullName>
    </submittedName>
</protein>
<dbReference type="PANTHER" id="PTHR32468:SF141">
    <property type="entry name" value="CATION_H+ EXCHANGER DOMAIN-CONTAINING PROTEIN"/>
    <property type="match status" value="1"/>
</dbReference>
<dbReference type="GO" id="GO:0006813">
    <property type="term" value="P:potassium ion transport"/>
    <property type="evidence" value="ECO:0007669"/>
    <property type="project" value="UniProtKB-KW"/>
</dbReference>
<comment type="subcellular location">
    <subcellularLocation>
        <location evidence="1">Membrane</location>
        <topology evidence="1">Multi-pass membrane protein</topology>
    </subcellularLocation>
</comment>
<dbReference type="GO" id="GO:0015297">
    <property type="term" value="F:antiporter activity"/>
    <property type="evidence" value="ECO:0007669"/>
    <property type="project" value="UniProtKB-KW"/>
</dbReference>
<dbReference type="Pfam" id="PF00999">
    <property type="entry name" value="Na_H_Exchanger"/>
    <property type="match status" value="1"/>
</dbReference>
<feature type="transmembrane region" description="Helical" evidence="13">
    <location>
        <begin position="260"/>
        <end position="279"/>
    </location>
</feature>
<dbReference type="PANTHER" id="PTHR32468">
    <property type="entry name" value="CATION/H + ANTIPORTER"/>
    <property type="match status" value="1"/>
</dbReference>
<evidence type="ECO:0000256" key="6">
    <source>
        <dbReference type="ARBA" id="ARBA00022958"/>
    </source>
</evidence>
<keyword evidence="15" id="KW-1185">Reference proteome</keyword>
<reference evidence="15" key="1">
    <citation type="journal article" date="2019" name="Database">
        <title>The radish genome database (RadishGD): an integrated information resource for radish genomics.</title>
        <authorList>
            <person name="Yu H.J."/>
            <person name="Baek S."/>
            <person name="Lee Y.J."/>
            <person name="Cho A."/>
            <person name="Mun J.H."/>
        </authorList>
    </citation>
    <scope>NUCLEOTIDE SEQUENCE [LARGE SCALE GENOMIC DNA]</scope>
    <source>
        <strain evidence="15">cv. WK10039</strain>
    </source>
</reference>